<dbReference type="RefSeq" id="WP_228026328.1">
    <property type="nucleotide sequence ID" value="NZ_BKZV01000001.1"/>
</dbReference>
<accession>A0A5J4K520</accession>
<comment type="caution">
    <text evidence="2">The sequence shown here is derived from an EMBL/GenBank/DDBJ whole genome shotgun (WGS) entry which is preliminary data.</text>
</comment>
<dbReference type="InterPro" id="IPR056572">
    <property type="entry name" value="Zn_ribbon_PaaD"/>
</dbReference>
<gene>
    <name evidence="2" type="ORF">KTAU_12720</name>
</gene>
<dbReference type="Pfam" id="PF23451">
    <property type="entry name" value="Zn_ribbon_PaaD"/>
    <property type="match status" value="1"/>
</dbReference>
<protein>
    <recommendedName>
        <fullName evidence="1">PaaD zinc beta ribbon domain-containing protein</fullName>
    </recommendedName>
</protein>
<feature type="domain" description="PaaD zinc beta ribbon" evidence="1">
    <location>
        <begin position="20"/>
        <end position="60"/>
    </location>
</feature>
<sequence>MSEEIDSRWAHVEEPLPRGERPRCPFCGSTETELFSLFGQQLLTAQYYCNRCHTPFEYIKGDDVLEDAKAKLTSSEE</sequence>
<reference evidence="2 3" key="1">
    <citation type="journal article" date="2019" name="Int. J. Syst. Evol. Microbiol.">
        <title>Thermogemmatispora aurantia sp. nov. and Thermogemmatispora argillosa sp. nov., within the class Ktedonobacteria, and emended description of the genus Thermogemmatispora.</title>
        <authorList>
            <person name="Zheng Y."/>
            <person name="Wang C.M."/>
            <person name="Sakai Y."/>
            <person name="Abe K."/>
            <person name="Yokota A."/>
            <person name="Yabe S."/>
        </authorList>
    </citation>
    <scope>NUCLEOTIDE SEQUENCE [LARGE SCALE GENOMIC DNA]</scope>
    <source>
        <strain evidence="2 3">A1-2</strain>
    </source>
</reference>
<dbReference type="Proteomes" id="UP000334820">
    <property type="component" value="Unassembled WGS sequence"/>
</dbReference>
<proteinExistence type="predicted"/>
<dbReference type="EMBL" id="BKZV01000001">
    <property type="protein sequence ID" value="GER82635.1"/>
    <property type="molecule type" value="Genomic_DNA"/>
</dbReference>
<dbReference type="AlphaFoldDB" id="A0A5J4K520"/>
<organism evidence="2 3">
    <name type="scientific">Thermogemmatispora aurantia</name>
    <dbReference type="NCBI Taxonomy" id="2045279"/>
    <lineage>
        <taxon>Bacteria</taxon>
        <taxon>Bacillati</taxon>
        <taxon>Chloroflexota</taxon>
        <taxon>Ktedonobacteria</taxon>
        <taxon>Thermogemmatisporales</taxon>
        <taxon>Thermogemmatisporaceae</taxon>
        <taxon>Thermogemmatispora</taxon>
    </lineage>
</organism>
<evidence type="ECO:0000259" key="1">
    <source>
        <dbReference type="Pfam" id="PF23451"/>
    </source>
</evidence>
<keyword evidence="3" id="KW-1185">Reference proteome</keyword>
<evidence type="ECO:0000313" key="2">
    <source>
        <dbReference type="EMBL" id="GER82635.1"/>
    </source>
</evidence>
<name>A0A5J4K520_9CHLR</name>
<evidence type="ECO:0000313" key="3">
    <source>
        <dbReference type="Proteomes" id="UP000334820"/>
    </source>
</evidence>